<dbReference type="Pfam" id="PF00990">
    <property type="entry name" value="GGDEF"/>
    <property type="match status" value="1"/>
</dbReference>
<dbReference type="GO" id="GO:0052621">
    <property type="term" value="F:diguanylate cyclase activity"/>
    <property type="evidence" value="ECO:0007669"/>
    <property type="project" value="TreeGrafter"/>
</dbReference>
<feature type="transmembrane region" description="Helical" evidence="2">
    <location>
        <begin position="331"/>
        <end position="354"/>
    </location>
</feature>
<feature type="transmembrane region" description="Helical" evidence="2">
    <location>
        <begin position="212"/>
        <end position="234"/>
    </location>
</feature>
<sequence length="600" mass="68473">MKREMIFFLSIALLVFFLGMEHRASAKDESLVWEYWQENVPDTNIKAMKMPPAFVPYEGTWVPFDPCEGIAVPQGTRNAWLRVHVPSDLRGGDSLFFTTIDQSVRVYLDGVSIYRYGSSDPKLRGYGRKWHLVGLPAWAAGQELIIRVTTDNPWVIGQLNRVHVDRETELVKQLFIHDFSYAAGLTAIAVFMMVIAVYFVADRARRGIYLRLMLLLTVFFIWMFSSSNVIFLWFDWPEFWWRTEQVSSFLLPITGNILLYEVVDRQYRNWIVRLNNVFVVLFVVGVIAEMMGQFGLYMIQFPYIPALSVWCGCVAYALWKSGKAGNKHAAALLIALLIIVPLGIIDALAFQYRLYEAQTSFTPFSIYTICFFVIQLILDRAESERRLMERSNTLEGEVQAVKKRMEIDPLTGVYNRNRFPSAISDFTRIAQNTGAPLSLVMFDIDHFKSINDTYGHDAGDEVLFGFAQTIRSFLDRRHILIRWGGEEFILLCLHYDGAKAQAFANQIREGVAKAWLLTAQQVTCSGGIGVWHGPDDDATALVKRADTALYASKEGGRNRISCEPKDGKTRMPPPSPQEHATAKEKQGERTKSNIMNLQWR</sequence>
<dbReference type="NCBIfam" id="TIGR00254">
    <property type="entry name" value="GGDEF"/>
    <property type="match status" value="1"/>
</dbReference>
<comment type="caution">
    <text evidence="4">The sequence shown here is derived from an EMBL/GenBank/DDBJ whole genome shotgun (WGS) entry which is preliminary data.</text>
</comment>
<gene>
    <name evidence="4" type="ORF">HMPREF0908_1987</name>
</gene>
<feature type="transmembrane region" description="Helical" evidence="2">
    <location>
        <begin position="270"/>
        <end position="288"/>
    </location>
</feature>
<feature type="transmembrane region" description="Helical" evidence="2">
    <location>
        <begin position="360"/>
        <end position="378"/>
    </location>
</feature>
<dbReference type="PANTHER" id="PTHR45138:SF9">
    <property type="entry name" value="DIGUANYLATE CYCLASE DGCM-RELATED"/>
    <property type="match status" value="1"/>
</dbReference>
<evidence type="ECO:0000313" key="5">
    <source>
        <dbReference type="Proteomes" id="UP000005309"/>
    </source>
</evidence>
<dbReference type="InterPro" id="IPR029787">
    <property type="entry name" value="Nucleotide_cyclase"/>
</dbReference>
<evidence type="ECO:0000313" key="4">
    <source>
        <dbReference type="EMBL" id="EEQ47685.1"/>
    </source>
</evidence>
<dbReference type="Gene3D" id="3.30.70.270">
    <property type="match status" value="1"/>
</dbReference>
<feature type="transmembrane region" description="Helical" evidence="2">
    <location>
        <begin position="179"/>
        <end position="200"/>
    </location>
</feature>
<accession>C4V687</accession>
<dbReference type="STRING" id="638302.HMPREF0908_1987"/>
<dbReference type="EMBL" id="ACLA01000033">
    <property type="protein sequence ID" value="EEQ47685.1"/>
    <property type="molecule type" value="Genomic_DNA"/>
</dbReference>
<feature type="compositionally biased region" description="Basic and acidic residues" evidence="1">
    <location>
        <begin position="556"/>
        <end position="569"/>
    </location>
</feature>
<evidence type="ECO:0000259" key="3">
    <source>
        <dbReference type="PROSITE" id="PS50887"/>
    </source>
</evidence>
<reference evidence="4 5" key="1">
    <citation type="submission" date="2009-04" db="EMBL/GenBank/DDBJ databases">
        <authorList>
            <person name="Qin X."/>
            <person name="Bachman B."/>
            <person name="Battles P."/>
            <person name="Bell A."/>
            <person name="Bess C."/>
            <person name="Bickham C."/>
            <person name="Chaboub L."/>
            <person name="Chen D."/>
            <person name="Coyle M."/>
            <person name="Deiros D.R."/>
            <person name="Dinh H."/>
            <person name="Forbes L."/>
            <person name="Fowler G."/>
            <person name="Francisco L."/>
            <person name="Fu Q."/>
            <person name="Gubbala S."/>
            <person name="Hale W."/>
            <person name="Han Y."/>
            <person name="Hemphill L."/>
            <person name="Highlander S.K."/>
            <person name="Hirani K."/>
            <person name="Hogues M."/>
            <person name="Jackson L."/>
            <person name="Jakkamsetti A."/>
            <person name="Javaid M."/>
            <person name="Jiang H."/>
            <person name="Korchina V."/>
            <person name="Kovar C."/>
            <person name="Lara F."/>
            <person name="Lee S."/>
            <person name="Mata R."/>
            <person name="Mathew T."/>
            <person name="Moen C."/>
            <person name="Morales K."/>
            <person name="Munidasa M."/>
            <person name="Nazareth L."/>
            <person name="Ngo R."/>
            <person name="Nguyen L."/>
            <person name="Okwuonu G."/>
            <person name="Ongeri F."/>
            <person name="Patil S."/>
            <person name="Petrosino J."/>
            <person name="Pham C."/>
            <person name="Pham P."/>
            <person name="Pu L.-L."/>
            <person name="Puazo M."/>
            <person name="Raj R."/>
            <person name="Reid J."/>
            <person name="Rouhana J."/>
            <person name="Saada N."/>
            <person name="Shang Y."/>
            <person name="Simmons D."/>
            <person name="Thornton R."/>
            <person name="Warren J."/>
            <person name="Weissenberger G."/>
            <person name="Zhang J."/>
            <person name="Zhang L."/>
            <person name="Zhou C."/>
            <person name="Zhu D."/>
            <person name="Muzny D."/>
            <person name="Worley K."/>
            <person name="Gibbs R."/>
        </authorList>
    </citation>
    <scope>NUCLEOTIDE SEQUENCE [LARGE SCALE GENOMIC DNA]</scope>
    <source>
        <strain evidence="4 5">ATCC 43531</strain>
    </source>
</reference>
<dbReference type="PROSITE" id="PS50887">
    <property type="entry name" value="GGDEF"/>
    <property type="match status" value="1"/>
</dbReference>
<name>C4V687_9FIRM</name>
<dbReference type="Proteomes" id="UP000005309">
    <property type="component" value="Unassembled WGS sequence"/>
</dbReference>
<organism evidence="4 5">
    <name type="scientific">Selenomonas flueggei ATCC 43531</name>
    <dbReference type="NCBI Taxonomy" id="638302"/>
    <lineage>
        <taxon>Bacteria</taxon>
        <taxon>Bacillati</taxon>
        <taxon>Bacillota</taxon>
        <taxon>Negativicutes</taxon>
        <taxon>Selenomonadales</taxon>
        <taxon>Selenomonadaceae</taxon>
        <taxon>Selenomonas</taxon>
    </lineage>
</organism>
<feature type="domain" description="GGDEF" evidence="3">
    <location>
        <begin position="435"/>
        <end position="565"/>
    </location>
</feature>
<feature type="compositionally biased region" description="Basic and acidic residues" evidence="1">
    <location>
        <begin position="580"/>
        <end position="591"/>
    </location>
</feature>
<evidence type="ECO:0000256" key="1">
    <source>
        <dbReference type="SAM" id="MobiDB-lite"/>
    </source>
</evidence>
<dbReference type="eggNOG" id="COG3706">
    <property type="taxonomic scope" value="Bacteria"/>
</dbReference>
<feature type="transmembrane region" description="Helical" evidence="2">
    <location>
        <begin position="294"/>
        <end position="319"/>
    </location>
</feature>
<dbReference type="RefSeq" id="WP_006691114.1">
    <property type="nucleotide sequence ID" value="NZ_GG694008.1"/>
</dbReference>
<keyword evidence="2" id="KW-0472">Membrane</keyword>
<dbReference type="InterPro" id="IPR050469">
    <property type="entry name" value="Diguanylate_Cyclase"/>
</dbReference>
<dbReference type="PANTHER" id="PTHR45138">
    <property type="entry name" value="REGULATORY COMPONENTS OF SENSORY TRANSDUCTION SYSTEM"/>
    <property type="match status" value="1"/>
</dbReference>
<dbReference type="SUPFAM" id="SSF55073">
    <property type="entry name" value="Nucleotide cyclase"/>
    <property type="match status" value="1"/>
</dbReference>
<dbReference type="InterPro" id="IPR000160">
    <property type="entry name" value="GGDEF_dom"/>
</dbReference>
<keyword evidence="2" id="KW-1133">Transmembrane helix</keyword>
<evidence type="ECO:0000256" key="2">
    <source>
        <dbReference type="SAM" id="Phobius"/>
    </source>
</evidence>
<dbReference type="SMART" id="SM00267">
    <property type="entry name" value="GGDEF"/>
    <property type="match status" value="1"/>
</dbReference>
<feature type="region of interest" description="Disordered" evidence="1">
    <location>
        <begin position="556"/>
        <end position="600"/>
    </location>
</feature>
<dbReference type="CDD" id="cd01949">
    <property type="entry name" value="GGDEF"/>
    <property type="match status" value="1"/>
</dbReference>
<proteinExistence type="predicted"/>
<dbReference type="FunFam" id="3.30.70.270:FF:000001">
    <property type="entry name" value="Diguanylate cyclase domain protein"/>
    <property type="match status" value="1"/>
</dbReference>
<dbReference type="InterPro" id="IPR043128">
    <property type="entry name" value="Rev_trsase/Diguanyl_cyclase"/>
</dbReference>
<dbReference type="HOGENOM" id="CLU_032807_0_0_9"/>
<feature type="transmembrane region" description="Helical" evidence="2">
    <location>
        <begin position="246"/>
        <end position="263"/>
    </location>
</feature>
<dbReference type="AlphaFoldDB" id="C4V687"/>
<protein>
    <submittedName>
        <fullName evidence="4">Diguanylate cyclase (GGDEF) domain protein</fullName>
    </submittedName>
</protein>
<dbReference type="OrthoDB" id="1674430at2"/>
<keyword evidence="5" id="KW-1185">Reference proteome</keyword>
<keyword evidence="2" id="KW-0812">Transmembrane</keyword>